<dbReference type="EMBL" id="JAIZAY010000003">
    <property type="protein sequence ID" value="KAJ8045333.1"/>
    <property type="molecule type" value="Genomic_DNA"/>
</dbReference>
<dbReference type="Gene3D" id="2.10.22.10">
    <property type="entry name" value="Antistasin, domain 1"/>
    <property type="match status" value="2"/>
</dbReference>
<feature type="domain" description="Antistasin-like" evidence="7">
    <location>
        <begin position="603"/>
        <end position="633"/>
    </location>
</feature>
<dbReference type="Pfam" id="PF02822">
    <property type="entry name" value="Antistasin"/>
    <property type="match status" value="4"/>
</dbReference>
<dbReference type="PANTHER" id="PTHR46439:SF1">
    <property type="entry name" value="CYSTEINE-RICH MOTOR NEURON 1 PROTEIN"/>
    <property type="match status" value="1"/>
</dbReference>
<sequence length="1144" mass="123348">MLLMCKLLSLFFSVVSLFLLALLPVTQGDLSECNCDEMDCQADPNCPGEMFLDPCGCCIECAKELLEPCGELDGDYYGQCRQGLICSQTWTSDVIAWQEKQPNVCLEPAGLEDSSYTDSQYSSDMCEATFSGCNIANGVCVCATNLTVTMCESPFEFENQEDCNEALQLPVQSSVLDPPADPCANVFCEEYVAACPPDSAVVQAPLEPGRCCPPSPVCECKFGACDVILCTEGFERRVVAAGSGMPGQCCDEYECVKVDPCANVFCQDYQAECPSDSVATQTPVKQGECCPPLPPCECNMSLCSVLVCTVGYRRELEITGTGEPGSCCDIYKCVKENVTDCSGVVCHGGPLKICPEGTKTIMGGLSEDGCCLLPSRCDCDPGLCIMPYCWPGFAPRLVQEAARVPGDCCDEFECVTGVVTDGCTHEGIAYADGDSWSVNNCKDCECRQGMTHCTVRQSCYHQLCVVEGGFKASGDQWRVDDCTSCECRDGEVACTTSSCKQECLHPRIVPGICCPVCDEPTFITMRPPPPSVCSPIFDCILDCPFGLAIDNWGCPVCQCRGVTAHPTVPPLTQTSPQCIPITCVNSCKNGRAMDERGCPSCQCLPVNCPGTQNCEPCAFGYRVDQNGCETCRCKKCASMDSCHKFCPYGYQLGRNNCMRCRCEKCPPLERCTKQCVHGRDTNDRGCEICKCKNSTTSPSKPTSSHMCNTLSGSIYSDGESWHDGCRECFCHDGREMCALITCPVPACEQPVIMPNFCCPVCVGSVPNLIPPSEPKLQVCHSLEGHFYVEGETWSVDDCTRCVCHNGHVLCSTQECPPLPCASPVRGSGQCCGTCPEDETESSGPVGLTPCVLPENQFVPSGTSWKDDDCTSCQCNNGDITCYHETCPPANCDKPVLRKGQCCATCIDAPTVAVCEYANEVYVDGNTWYASACVTCTCSGGSISCTEVACAVLECTEFIVVKGECCPTCLADGGETTDSNHTGVAGTGKSPGRTKPNDPQIHRTDPGSKGDNGTSSSPTLGNLPPAAINDHSGSPILLIICIVLSCIVIILLLLVLIKRKHRLLYNVNQRQMPIKQPEDPAVTIMSIKPKNTDIKPSNHEPVRDSIRDSKVFKENLANKVNVNSKLDGYEINRYSEKYGGKIDHV</sequence>
<dbReference type="GO" id="GO:0005886">
    <property type="term" value="C:plasma membrane"/>
    <property type="evidence" value="ECO:0007669"/>
    <property type="project" value="TreeGrafter"/>
</dbReference>
<feature type="domain" description="VWFC" evidence="6">
    <location>
        <begin position="462"/>
        <end position="518"/>
    </location>
</feature>
<feature type="domain" description="VWFC" evidence="6">
    <location>
        <begin position="705"/>
        <end position="762"/>
    </location>
</feature>
<feature type="domain" description="Antistasin-like" evidence="7">
    <location>
        <begin position="578"/>
        <end position="603"/>
    </location>
</feature>
<keyword evidence="4" id="KW-0812">Transmembrane</keyword>
<evidence type="ECO:0000313" key="9">
    <source>
        <dbReference type="Proteomes" id="UP001152320"/>
    </source>
</evidence>
<evidence type="ECO:0000259" key="7">
    <source>
        <dbReference type="PROSITE" id="PS51252"/>
    </source>
</evidence>
<feature type="domain" description="Antistasin-like" evidence="7">
    <location>
        <begin position="533"/>
        <end position="559"/>
    </location>
</feature>
<dbReference type="InterPro" id="IPR001007">
    <property type="entry name" value="VWF_dom"/>
</dbReference>
<feature type="domain" description="VWFC" evidence="6">
    <location>
        <begin position="912"/>
        <end position="969"/>
    </location>
</feature>
<feature type="domain" description="VWFC" evidence="6">
    <location>
        <begin position="777"/>
        <end position="835"/>
    </location>
</feature>
<accession>A0A9Q1CHF0</accession>
<dbReference type="Gene3D" id="2.10.70.10">
    <property type="entry name" value="Complement Module, domain 1"/>
    <property type="match status" value="1"/>
</dbReference>
<dbReference type="Proteomes" id="UP001152320">
    <property type="component" value="Chromosome 3"/>
</dbReference>
<feature type="signal peptide" evidence="5">
    <location>
        <begin position="1"/>
        <end position="28"/>
    </location>
</feature>
<gene>
    <name evidence="8" type="ORF">HOLleu_08322</name>
</gene>
<evidence type="ECO:0000256" key="5">
    <source>
        <dbReference type="SAM" id="SignalP"/>
    </source>
</evidence>
<evidence type="ECO:0000259" key="6">
    <source>
        <dbReference type="PROSITE" id="PS50184"/>
    </source>
</evidence>
<dbReference type="InterPro" id="IPR052624">
    <property type="entry name" value="CRIM1"/>
</dbReference>
<dbReference type="PANTHER" id="PTHR46439">
    <property type="entry name" value="CYSTEINE-RICH MOTOR NEURON 1 PROTEIN"/>
    <property type="match status" value="1"/>
</dbReference>
<comment type="caution">
    <text evidence="8">The sequence shown here is derived from an EMBL/GenBank/DDBJ whole genome shotgun (WGS) entry which is preliminary data.</text>
</comment>
<dbReference type="PROSITE" id="PS50184">
    <property type="entry name" value="VWFC_2"/>
    <property type="match status" value="5"/>
</dbReference>
<dbReference type="Pfam" id="PF23334">
    <property type="entry name" value="VWC2L_2nd"/>
    <property type="match status" value="4"/>
</dbReference>
<organism evidence="8 9">
    <name type="scientific">Holothuria leucospilota</name>
    <name type="common">Black long sea cucumber</name>
    <name type="synonym">Mertensiothuria leucospilota</name>
    <dbReference type="NCBI Taxonomy" id="206669"/>
    <lineage>
        <taxon>Eukaryota</taxon>
        <taxon>Metazoa</taxon>
        <taxon>Echinodermata</taxon>
        <taxon>Eleutherozoa</taxon>
        <taxon>Echinozoa</taxon>
        <taxon>Holothuroidea</taxon>
        <taxon>Aspidochirotacea</taxon>
        <taxon>Aspidochirotida</taxon>
        <taxon>Holothuriidae</taxon>
        <taxon>Holothuria</taxon>
    </lineage>
</organism>
<keyword evidence="2" id="KW-0677">Repeat</keyword>
<feature type="chain" id="PRO_5040188633" evidence="5">
    <location>
        <begin position="29"/>
        <end position="1144"/>
    </location>
</feature>
<dbReference type="SMART" id="SM00214">
    <property type="entry name" value="VWC"/>
    <property type="match status" value="5"/>
</dbReference>
<feature type="region of interest" description="Disordered" evidence="3">
    <location>
        <begin position="979"/>
        <end position="1022"/>
    </location>
</feature>
<dbReference type="InterPro" id="IPR004094">
    <property type="entry name" value="Antistasin-like"/>
</dbReference>
<keyword evidence="4" id="KW-0472">Membrane</keyword>
<evidence type="ECO:0000256" key="1">
    <source>
        <dbReference type="ARBA" id="ARBA00022729"/>
    </source>
</evidence>
<dbReference type="PROSITE" id="PS01208">
    <property type="entry name" value="VWFC_1"/>
    <property type="match status" value="4"/>
</dbReference>
<feature type="compositionally biased region" description="Polar residues" evidence="3">
    <location>
        <begin position="1010"/>
        <end position="1019"/>
    </location>
</feature>
<dbReference type="SUPFAM" id="SSF57184">
    <property type="entry name" value="Growth factor receptor domain"/>
    <property type="match status" value="1"/>
</dbReference>
<keyword evidence="9" id="KW-1185">Reference proteome</keyword>
<dbReference type="AlphaFoldDB" id="A0A9Q1CHF0"/>
<dbReference type="OrthoDB" id="5976811at2759"/>
<protein>
    <submittedName>
        <fullName evidence="8">Cysteine-rich motor neuron 1 protein</fullName>
    </submittedName>
</protein>
<dbReference type="Gene3D" id="6.20.200.20">
    <property type="match status" value="5"/>
</dbReference>
<keyword evidence="1 5" id="KW-0732">Signal</keyword>
<feature type="domain" description="VWFC" evidence="6">
    <location>
        <begin position="848"/>
        <end position="906"/>
    </location>
</feature>
<evidence type="ECO:0000313" key="8">
    <source>
        <dbReference type="EMBL" id="KAJ8045333.1"/>
    </source>
</evidence>
<dbReference type="GO" id="GO:0004867">
    <property type="term" value="F:serine-type endopeptidase inhibitor activity"/>
    <property type="evidence" value="ECO:0007669"/>
    <property type="project" value="InterPro"/>
</dbReference>
<dbReference type="InterPro" id="IPR011061">
    <property type="entry name" value="Hirudin/antistatin"/>
</dbReference>
<dbReference type="InterPro" id="IPR009030">
    <property type="entry name" value="Growth_fac_rcpt_cys_sf"/>
</dbReference>
<dbReference type="InterPro" id="IPR017891">
    <property type="entry name" value="Insulin_GF-bd_Cys-rich_CS"/>
</dbReference>
<evidence type="ECO:0000256" key="2">
    <source>
        <dbReference type="ARBA" id="ARBA00022737"/>
    </source>
</evidence>
<feature type="domain" description="Antistasin-like" evidence="7">
    <location>
        <begin position="665"/>
        <end position="691"/>
    </location>
</feature>
<evidence type="ECO:0000256" key="3">
    <source>
        <dbReference type="SAM" id="MobiDB-lite"/>
    </source>
</evidence>
<dbReference type="PROSITE" id="PS51252">
    <property type="entry name" value="ANTISTASIN"/>
    <property type="match status" value="4"/>
</dbReference>
<dbReference type="PROSITE" id="PS00222">
    <property type="entry name" value="IGFBP_N_1"/>
    <property type="match status" value="1"/>
</dbReference>
<reference evidence="8" key="1">
    <citation type="submission" date="2021-10" db="EMBL/GenBank/DDBJ databases">
        <title>Tropical sea cucumber genome reveals ecological adaptation and Cuvierian tubules defense mechanism.</title>
        <authorList>
            <person name="Chen T."/>
        </authorList>
    </citation>
    <scope>NUCLEOTIDE SEQUENCE</scope>
    <source>
        <strain evidence="8">Nanhai2018</strain>
        <tissue evidence="8">Muscle</tissue>
    </source>
</reference>
<feature type="transmembrane region" description="Helical" evidence="4">
    <location>
        <begin position="1035"/>
        <end position="1056"/>
    </location>
</feature>
<name>A0A9Q1CHF0_HOLLE</name>
<dbReference type="SMART" id="SM00215">
    <property type="entry name" value="VWC_out"/>
    <property type="match status" value="5"/>
</dbReference>
<keyword evidence="4" id="KW-1133">Transmembrane helix</keyword>
<dbReference type="Pfam" id="PF00093">
    <property type="entry name" value="VWC"/>
    <property type="match status" value="1"/>
</dbReference>
<evidence type="ECO:0000256" key="4">
    <source>
        <dbReference type="SAM" id="Phobius"/>
    </source>
</evidence>
<proteinExistence type="predicted"/>
<dbReference type="SUPFAM" id="SSF57603">
    <property type="entry name" value="FnI-like domain"/>
    <property type="match status" value="5"/>
</dbReference>
<dbReference type="SUPFAM" id="SSF57262">
    <property type="entry name" value="Leech antihemostatic proteins"/>
    <property type="match status" value="1"/>
</dbReference>